<gene>
    <name evidence="1" type="ORF">AM571_PB00319</name>
</gene>
<geneLocation type="plasmid" evidence="2">
    <name>prsp8c3b</name>
</geneLocation>
<sequence>MPSGKEGQEFDQPACCIPASSNIGDLESAPTPERLPAYLRLSFSVEALVAAAPKSQRFGENEWEATTASRFVACAT</sequence>
<evidence type="ECO:0000313" key="2">
    <source>
        <dbReference type="Proteomes" id="UP000185109"/>
    </source>
</evidence>
<keyword evidence="1" id="KW-0614">Plasmid</keyword>
<evidence type="ECO:0000313" key="1">
    <source>
        <dbReference type="EMBL" id="APO77602.1"/>
    </source>
</evidence>
<protein>
    <submittedName>
        <fullName evidence="1">Uncharacterized protein</fullName>
    </submittedName>
</protein>
<dbReference type="Proteomes" id="UP000185109">
    <property type="component" value="Plasmid pRsp8C3b"/>
</dbReference>
<accession>A0A1L5PBT1</accession>
<proteinExistence type="predicted"/>
<reference evidence="1 2" key="1">
    <citation type="submission" date="2016-09" db="EMBL/GenBank/DDBJ databases">
        <title>The complete genome sequences of Rhizobium gallicum, symbiovars gallicum and phaseoli, symbionts associated to common bean (Phaseolus vulgaris).</title>
        <authorList>
            <person name="Bustos P."/>
            <person name="Santamaria R.I."/>
            <person name="Perez-Carrascal O.M."/>
            <person name="Juarez S."/>
            <person name="Lozano L."/>
            <person name="Martinez-Flores I."/>
            <person name="Martinez-Romero E."/>
            <person name="Cevallos M."/>
            <person name="Romero D."/>
            <person name="Davila G."/>
            <person name="Gonzalez V."/>
        </authorList>
    </citation>
    <scope>NUCLEOTIDE SEQUENCE [LARGE SCALE GENOMIC DNA]</scope>
    <source>
        <strain evidence="1 2">8C-3</strain>
        <plasmid evidence="2">Plasmid prsp8c3b</plasmid>
    </source>
</reference>
<dbReference type="AlphaFoldDB" id="A0A1L5PBT1"/>
<dbReference type="EMBL" id="CP017243">
    <property type="protein sequence ID" value="APO77602.1"/>
    <property type="molecule type" value="Genomic_DNA"/>
</dbReference>
<name>A0A1L5PBT1_RHIET</name>
<organism evidence="1 2">
    <name type="scientific">Rhizobium etli 8C-3</name>
    <dbReference type="NCBI Taxonomy" id="538025"/>
    <lineage>
        <taxon>Bacteria</taxon>
        <taxon>Pseudomonadati</taxon>
        <taxon>Pseudomonadota</taxon>
        <taxon>Alphaproteobacteria</taxon>
        <taxon>Hyphomicrobiales</taxon>
        <taxon>Rhizobiaceae</taxon>
        <taxon>Rhizobium/Agrobacterium group</taxon>
        <taxon>Rhizobium</taxon>
    </lineage>
</organism>